<name>A0A432YXF8_9GAMM</name>
<dbReference type="PANTHER" id="PTHR30153:SF2">
    <property type="entry name" value="REPLICATIVE DNA HELICASE"/>
    <property type="match status" value="1"/>
</dbReference>
<dbReference type="GO" id="GO:1990077">
    <property type="term" value="C:primosome complex"/>
    <property type="evidence" value="ECO:0007669"/>
    <property type="project" value="UniProtKB-KW"/>
</dbReference>
<dbReference type="GO" id="GO:0003678">
    <property type="term" value="F:DNA helicase activity"/>
    <property type="evidence" value="ECO:0007669"/>
    <property type="project" value="InterPro"/>
</dbReference>
<dbReference type="PROSITE" id="PS51199">
    <property type="entry name" value="SF4_HELICASE"/>
    <property type="match status" value="1"/>
</dbReference>
<dbReference type="InterPro" id="IPR020588">
    <property type="entry name" value="RecA_ATP-bd"/>
</dbReference>
<keyword evidence="1" id="KW-0639">Primosome</keyword>
<evidence type="ECO:0000313" key="8">
    <source>
        <dbReference type="Proteomes" id="UP000288361"/>
    </source>
</evidence>
<evidence type="ECO:0000256" key="3">
    <source>
        <dbReference type="ARBA" id="ARBA00023125"/>
    </source>
</evidence>
<dbReference type="AlphaFoldDB" id="A0A432YXF8"/>
<gene>
    <name evidence="7" type="ORF">CWI73_03930</name>
</gene>
<dbReference type="Gene3D" id="3.40.50.300">
    <property type="entry name" value="P-loop containing nucleotide triphosphate hydrolases"/>
    <property type="match status" value="1"/>
</dbReference>
<evidence type="ECO:0000256" key="1">
    <source>
        <dbReference type="ARBA" id="ARBA00022515"/>
    </source>
</evidence>
<feature type="domain" description="SF4 helicase" evidence="6">
    <location>
        <begin position="177"/>
        <end position="443"/>
    </location>
</feature>
<evidence type="ECO:0000259" key="6">
    <source>
        <dbReference type="PROSITE" id="PS51199"/>
    </source>
</evidence>
<dbReference type="InterPro" id="IPR007694">
    <property type="entry name" value="DNA_helicase_DnaB-like_C"/>
</dbReference>
<dbReference type="InterPro" id="IPR016136">
    <property type="entry name" value="DNA_helicase_N/primase_C"/>
</dbReference>
<protein>
    <submittedName>
        <fullName evidence="7">Replicative DNA helicase</fullName>
    </submittedName>
</protein>
<dbReference type="PANTHER" id="PTHR30153">
    <property type="entry name" value="REPLICATIVE DNA HELICASE DNAB"/>
    <property type="match status" value="1"/>
</dbReference>
<dbReference type="GO" id="GO:0003677">
    <property type="term" value="F:DNA binding"/>
    <property type="evidence" value="ECO:0007669"/>
    <property type="project" value="UniProtKB-KW"/>
</dbReference>
<dbReference type="Pfam" id="PF03796">
    <property type="entry name" value="DnaB_C"/>
    <property type="match status" value="1"/>
</dbReference>
<dbReference type="GO" id="GO:0006269">
    <property type="term" value="P:DNA replication, synthesis of primer"/>
    <property type="evidence" value="ECO:0007669"/>
    <property type="project" value="UniProtKB-KW"/>
</dbReference>
<dbReference type="GO" id="GO:0005829">
    <property type="term" value="C:cytosol"/>
    <property type="evidence" value="ECO:0007669"/>
    <property type="project" value="TreeGrafter"/>
</dbReference>
<dbReference type="PROSITE" id="PS50162">
    <property type="entry name" value="RECA_2"/>
    <property type="match status" value="1"/>
</dbReference>
<dbReference type="SMART" id="SM00382">
    <property type="entry name" value="AAA"/>
    <property type="match status" value="1"/>
</dbReference>
<dbReference type="InterPro" id="IPR003593">
    <property type="entry name" value="AAA+_ATPase"/>
</dbReference>
<dbReference type="Proteomes" id="UP000288361">
    <property type="component" value="Unassembled WGS sequence"/>
</dbReference>
<accession>A0A432YXF8</accession>
<sequence length="462" mass="51263">MINQESILKAEKQLIGCALLNSTIVEKDFGLGISDNATEIDDIKLSFAWKAIVDLVSQGKFVDKDSVKRHALYLGSDLLPDFEFDSLFDECIALVEDTKAVRNIAERVKEGYIISRVRRNSDLVSQAAYDSGMNIEEKIAKIESISQIEFNDESTQETTITLRDSTSKLIDRIMKAADGETMGVSTGFSDLDDMLGSGLEPGELYIIAARPGMGKTTLSLDVARAVSEAGKKTFYASVEMPETQLALKMLAANSGVEFGKIKKGQLNDDEFTSLEAAIAKQKKYDQHFNVCIDNHLEAIVSKARRQKRKDGLDIIFVDYLQLLQTYKNFGGNRTLEVSHISNSLKALAKELDVPVVALSQLNRGLETRNDPRPKNSDLRDSGSIEQDATAIIFIHRDEVYKHDSPLKGFAEFIIGKNRHGETGTIIAKSRLEYSEFVEIDVRDLDHLTDACKQAKISAHNVA</sequence>
<keyword evidence="3" id="KW-0238">DNA-binding</keyword>
<dbReference type="GO" id="GO:0006281">
    <property type="term" value="P:DNA repair"/>
    <property type="evidence" value="ECO:0007669"/>
    <property type="project" value="UniProtKB-KW"/>
</dbReference>
<organism evidence="7 8">
    <name type="scientific">Idiomarina piscisalsi</name>
    <dbReference type="NCBI Taxonomy" id="1096243"/>
    <lineage>
        <taxon>Bacteria</taxon>
        <taxon>Pseudomonadati</taxon>
        <taxon>Pseudomonadota</taxon>
        <taxon>Gammaproteobacteria</taxon>
        <taxon>Alteromonadales</taxon>
        <taxon>Idiomarinaceae</taxon>
        <taxon>Idiomarina</taxon>
    </lineage>
</organism>
<dbReference type="EMBL" id="PIQA01000001">
    <property type="protein sequence ID" value="RUO68016.1"/>
    <property type="molecule type" value="Genomic_DNA"/>
</dbReference>
<dbReference type="RefSeq" id="WP_126751641.1">
    <property type="nucleotide sequence ID" value="NZ_JBHUMT010000016.1"/>
</dbReference>
<evidence type="ECO:0000256" key="4">
    <source>
        <dbReference type="ARBA" id="ARBA00023204"/>
    </source>
</evidence>
<keyword evidence="2" id="KW-0227">DNA damage</keyword>
<keyword evidence="7" id="KW-0347">Helicase</keyword>
<dbReference type="InterPro" id="IPR027417">
    <property type="entry name" value="P-loop_NTPase"/>
</dbReference>
<keyword evidence="7" id="KW-0547">Nucleotide-binding</keyword>
<dbReference type="SUPFAM" id="SSF52540">
    <property type="entry name" value="P-loop containing nucleoside triphosphate hydrolases"/>
    <property type="match status" value="1"/>
</dbReference>
<dbReference type="CDD" id="cd00984">
    <property type="entry name" value="DnaB_C"/>
    <property type="match status" value="1"/>
</dbReference>
<proteinExistence type="predicted"/>
<dbReference type="Gene3D" id="1.10.860.10">
    <property type="entry name" value="DNAb Helicase, Chain A"/>
    <property type="match status" value="1"/>
</dbReference>
<evidence type="ECO:0000256" key="2">
    <source>
        <dbReference type="ARBA" id="ARBA00022763"/>
    </source>
</evidence>
<keyword evidence="7" id="KW-0067">ATP-binding</keyword>
<keyword evidence="4" id="KW-0234">DNA repair</keyword>
<evidence type="ECO:0000259" key="5">
    <source>
        <dbReference type="PROSITE" id="PS50162"/>
    </source>
</evidence>
<dbReference type="GO" id="GO:0005524">
    <property type="term" value="F:ATP binding"/>
    <property type="evidence" value="ECO:0007669"/>
    <property type="project" value="InterPro"/>
</dbReference>
<reference evidence="7 8" key="1">
    <citation type="journal article" date="2011" name="Front. Microbiol.">
        <title>Genomic signatures of strain selection and enhancement in Bacillus atrophaeus var. globigii, a historical biowarfare simulant.</title>
        <authorList>
            <person name="Gibbons H.S."/>
            <person name="Broomall S.M."/>
            <person name="McNew L.A."/>
            <person name="Daligault H."/>
            <person name="Chapman C."/>
            <person name="Bruce D."/>
            <person name="Karavis M."/>
            <person name="Krepps M."/>
            <person name="McGregor P.A."/>
            <person name="Hong C."/>
            <person name="Park K.H."/>
            <person name="Akmal A."/>
            <person name="Feldman A."/>
            <person name="Lin J.S."/>
            <person name="Chang W.E."/>
            <person name="Higgs B.W."/>
            <person name="Demirev P."/>
            <person name="Lindquist J."/>
            <person name="Liem A."/>
            <person name="Fochler E."/>
            <person name="Read T.D."/>
            <person name="Tapia R."/>
            <person name="Johnson S."/>
            <person name="Bishop-Lilly K.A."/>
            <person name="Detter C."/>
            <person name="Han C."/>
            <person name="Sozhamannan S."/>
            <person name="Rosenzweig C.N."/>
            <person name="Skowronski E.W."/>
        </authorList>
    </citation>
    <scope>NUCLEOTIDE SEQUENCE [LARGE SCALE GENOMIC DNA]</scope>
    <source>
        <strain evidence="7 8">TPS4-2</strain>
    </source>
</reference>
<keyword evidence="7" id="KW-0378">Hydrolase</keyword>
<dbReference type="GO" id="GO:0140664">
    <property type="term" value="F:ATP-dependent DNA damage sensor activity"/>
    <property type="evidence" value="ECO:0007669"/>
    <property type="project" value="InterPro"/>
</dbReference>
<feature type="domain" description="RecA family profile 1" evidence="5">
    <location>
        <begin position="180"/>
        <end position="361"/>
    </location>
</feature>
<comment type="caution">
    <text evidence="7">The sequence shown here is derived from an EMBL/GenBank/DDBJ whole genome shotgun (WGS) entry which is preliminary data.</text>
</comment>
<evidence type="ECO:0000313" key="7">
    <source>
        <dbReference type="EMBL" id="RUO68016.1"/>
    </source>
</evidence>